<reference evidence="3" key="1">
    <citation type="journal article" date="2019" name="Int. J. Syst. Evol. Microbiol.">
        <title>The Global Catalogue of Microorganisms (GCM) 10K type strain sequencing project: providing services to taxonomists for standard genome sequencing and annotation.</title>
        <authorList>
            <consortium name="The Broad Institute Genomics Platform"/>
            <consortium name="The Broad Institute Genome Sequencing Center for Infectious Disease"/>
            <person name="Wu L."/>
            <person name="Ma J."/>
        </authorList>
    </citation>
    <scope>NUCLEOTIDE SEQUENCE [LARGE SCALE GENOMIC DNA]</scope>
    <source>
        <strain evidence="3">CCM 8479</strain>
    </source>
</reference>
<dbReference type="RefSeq" id="WP_344645950.1">
    <property type="nucleotide sequence ID" value="NZ_BAAASS010000022.1"/>
</dbReference>
<accession>A0ABW0D4I2</accession>
<feature type="compositionally biased region" description="Low complexity" evidence="1">
    <location>
        <begin position="39"/>
        <end position="50"/>
    </location>
</feature>
<feature type="compositionally biased region" description="Low complexity" evidence="1">
    <location>
        <begin position="62"/>
        <end position="75"/>
    </location>
</feature>
<protein>
    <submittedName>
        <fullName evidence="2">Uncharacterized protein</fullName>
    </submittedName>
</protein>
<proteinExistence type="predicted"/>
<sequence length="218" mass="21892">MITVTEATASAGARKRPSDEDVPVRPDGLPRERVPSGKPAGPAGAGTVVGATADRAVRVTTAAGVRAAADVPRPVYGAAGGRDGRVPPEIGPGLDPAAVRSLAPFSASPVGSGNDGRLNPAHKDTRSVEEPVAPHVATTAPEAAPYATAGHRALRGGAVTGGDARVRVGQAAVERPGISYGEVVRQPAREGGARFGDVRQDLLGAVTKSHDSMGVDAE</sequence>
<dbReference type="Gene3D" id="3.20.20.70">
    <property type="entry name" value="Aldolase class I"/>
    <property type="match status" value="1"/>
</dbReference>
<dbReference type="EMBL" id="JBHSKL010000012">
    <property type="protein sequence ID" value="MFC5225245.1"/>
    <property type="molecule type" value="Genomic_DNA"/>
</dbReference>
<evidence type="ECO:0000313" key="2">
    <source>
        <dbReference type="EMBL" id="MFC5225245.1"/>
    </source>
</evidence>
<feature type="region of interest" description="Disordered" evidence="1">
    <location>
        <begin position="62"/>
        <end position="132"/>
    </location>
</feature>
<dbReference type="InterPro" id="IPR013785">
    <property type="entry name" value="Aldolase_TIM"/>
</dbReference>
<comment type="caution">
    <text evidence="2">The sequence shown here is derived from an EMBL/GenBank/DDBJ whole genome shotgun (WGS) entry which is preliminary data.</text>
</comment>
<keyword evidence="3" id="KW-1185">Reference proteome</keyword>
<gene>
    <name evidence="2" type="ORF">ACFPN6_11655</name>
</gene>
<evidence type="ECO:0000256" key="1">
    <source>
        <dbReference type="SAM" id="MobiDB-lite"/>
    </source>
</evidence>
<name>A0ABW0D4I2_STRFI</name>
<organism evidence="2 3">
    <name type="scientific">Streptomyces fimbriatus</name>
    <dbReference type="NCBI Taxonomy" id="68197"/>
    <lineage>
        <taxon>Bacteria</taxon>
        <taxon>Bacillati</taxon>
        <taxon>Actinomycetota</taxon>
        <taxon>Actinomycetes</taxon>
        <taxon>Kitasatosporales</taxon>
        <taxon>Streptomycetaceae</taxon>
        <taxon>Streptomyces</taxon>
    </lineage>
</organism>
<feature type="compositionally biased region" description="Basic and acidic residues" evidence="1">
    <location>
        <begin position="16"/>
        <end position="35"/>
    </location>
</feature>
<dbReference type="Proteomes" id="UP001596156">
    <property type="component" value="Unassembled WGS sequence"/>
</dbReference>
<feature type="region of interest" description="Disordered" evidence="1">
    <location>
        <begin position="1"/>
        <end position="50"/>
    </location>
</feature>
<evidence type="ECO:0000313" key="3">
    <source>
        <dbReference type="Proteomes" id="UP001596156"/>
    </source>
</evidence>